<evidence type="ECO:0000313" key="2">
    <source>
        <dbReference type="EMBL" id="OBZ77091.1"/>
    </source>
</evidence>
<evidence type="ECO:0000313" key="3">
    <source>
        <dbReference type="Proteomes" id="UP000092993"/>
    </source>
</evidence>
<proteinExistence type="predicted"/>
<dbReference type="Proteomes" id="UP000092993">
    <property type="component" value="Unassembled WGS sequence"/>
</dbReference>
<feature type="region of interest" description="Disordered" evidence="1">
    <location>
        <begin position="362"/>
        <end position="381"/>
    </location>
</feature>
<protein>
    <submittedName>
        <fullName evidence="2">Uncharacterized protein</fullName>
    </submittedName>
</protein>
<gene>
    <name evidence="2" type="ORF">A0H81_03779</name>
</gene>
<organism evidence="2 3">
    <name type="scientific">Grifola frondosa</name>
    <name type="common">Maitake</name>
    <name type="synonym">Polyporus frondosus</name>
    <dbReference type="NCBI Taxonomy" id="5627"/>
    <lineage>
        <taxon>Eukaryota</taxon>
        <taxon>Fungi</taxon>
        <taxon>Dikarya</taxon>
        <taxon>Basidiomycota</taxon>
        <taxon>Agaricomycotina</taxon>
        <taxon>Agaricomycetes</taxon>
        <taxon>Polyporales</taxon>
        <taxon>Grifolaceae</taxon>
        <taxon>Grifola</taxon>
    </lineage>
</organism>
<evidence type="ECO:0000256" key="1">
    <source>
        <dbReference type="SAM" id="MobiDB-lite"/>
    </source>
</evidence>
<sequence>MSENSDVLNALLTQLQSKFPHTPLGPSELLALTKSLVALAPSIHTAPSSVTSNVRRYLASATLPSMRLGPAAPPLPMEGHKTHLNTLAVKPESYRTLDTMHRLRYPVLSEYGLKFIDDHVSSTPYEESLAHGEYINIPAPSFDIPLREPPLPEDVFQVCKWVTYFALETIECILHLVLPETRRWSFDLDKKDDVDEELLRHVTWRFKTTLIQSVEDTWRSSLTVIIQPPWILSRKELELFVSCSVLATNQSSAHDKDYESHERVWGKIWDTCVCKRSQWFVLTTYFGWVFGAFSREWTKAFVSDIISYDSTCPTVLECLFYWFASASEVPGGWTIPEVSELISDPALPDSIPKSTDRLQIAPSESDWDAKSDTRSVDGSGVVSEDNFTHEVPFRNW</sequence>
<reference evidence="2 3" key="1">
    <citation type="submission" date="2016-03" db="EMBL/GenBank/DDBJ databases">
        <title>Whole genome sequencing of Grifola frondosa 9006-11.</title>
        <authorList>
            <person name="Min B."/>
            <person name="Park H."/>
            <person name="Kim J.-G."/>
            <person name="Cho H."/>
            <person name="Oh Y.-L."/>
            <person name="Kong W.-S."/>
            <person name="Choi I.-G."/>
        </authorList>
    </citation>
    <scope>NUCLEOTIDE SEQUENCE [LARGE SCALE GENOMIC DNA]</scope>
    <source>
        <strain evidence="2 3">9006-11</strain>
    </source>
</reference>
<accession>A0A1C7MJH1</accession>
<dbReference type="OMA" id="FWIASAM"/>
<dbReference type="AlphaFoldDB" id="A0A1C7MJH1"/>
<comment type="caution">
    <text evidence="2">The sequence shown here is derived from an EMBL/GenBank/DDBJ whole genome shotgun (WGS) entry which is preliminary data.</text>
</comment>
<keyword evidence="3" id="KW-1185">Reference proteome</keyword>
<dbReference type="OrthoDB" id="2579508at2759"/>
<name>A0A1C7MJH1_GRIFR</name>
<dbReference type="EMBL" id="LUGG01000003">
    <property type="protein sequence ID" value="OBZ77091.1"/>
    <property type="molecule type" value="Genomic_DNA"/>
</dbReference>